<dbReference type="Proteomes" id="UP000887565">
    <property type="component" value="Unplaced"/>
</dbReference>
<accession>A0A915KVP2</accession>
<name>A0A915KVP2_ROMCU</name>
<evidence type="ECO:0000313" key="1">
    <source>
        <dbReference type="Proteomes" id="UP000887565"/>
    </source>
</evidence>
<organism evidence="1 2">
    <name type="scientific">Romanomermis culicivorax</name>
    <name type="common">Nematode worm</name>
    <dbReference type="NCBI Taxonomy" id="13658"/>
    <lineage>
        <taxon>Eukaryota</taxon>
        <taxon>Metazoa</taxon>
        <taxon>Ecdysozoa</taxon>
        <taxon>Nematoda</taxon>
        <taxon>Enoplea</taxon>
        <taxon>Dorylaimia</taxon>
        <taxon>Mermithida</taxon>
        <taxon>Mermithoidea</taxon>
        <taxon>Mermithidae</taxon>
        <taxon>Romanomermis</taxon>
    </lineage>
</organism>
<dbReference type="AlphaFoldDB" id="A0A915KVP2"/>
<dbReference type="WBParaSite" id="nRc.2.0.1.t42217-RA">
    <property type="protein sequence ID" value="nRc.2.0.1.t42217-RA"/>
    <property type="gene ID" value="nRc.2.0.1.g42217"/>
</dbReference>
<protein>
    <submittedName>
        <fullName evidence="2">Uncharacterized protein</fullName>
    </submittedName>
</protein>
<keyword evidence="1" id="KW-1185">Reference proteome</keyword>
<proteinExistence type="predicted"/>
<evidence type="ECO:0000313" key="2">
    <source>
        <dbReference type="WBParaSite" id="nRc.2.0.1.t42217-RA"/>
    </source>
</evidence>
<reference evidence="2" key="1">
    <citation type="submission" date="2022-11" db="UniProtKB">
        <authorList>
            <consortium name="WormBaseParasite"/>
        </authorList>
    </citation>
    <scope>IDENTIFICATION</scope>
</reference>
<sequence length="85" mass="8902">MSKWLSCIKKLANYGKARFGAAVWAPASSALGHLGAPASSALSHLGADAGCFGRVSSGEFSSLFISLDTVQIAVDYSSCFEHKVY</sequence>